<feature type="transmembrane region" description="Helical" evidence="6">
    <location>
        <begin position="61"/>
        <end position="83"/>
    </location>
</feature>
<evidence type="ECO:0000313" key="8">
    <source>
        <dbReference type="EMBL" id="ESO91158.1"/>
    </source>
</evidence>
<feature type="transmembrane region" description="Helical" evidence="6">
    <location>
        <begin position="254"/>
        <end position="278"/>
    </location>
</feature>
<dbReference type="CTD" id="20236034"/>
<proteinExistence type="predicted"/>
<evidence type="ECO:0000259" key="7">
    <source>
        <dbReference type="PROSITE" id="PS50262"/>
    </source>
</evidence>
<keyword evidence="3 6" id="KW-1133">Transmembrane helix</keyword>
<gene>
    <name evidence="8" type="ORF">LOTGIDRAFT_153588</name>
</gene>
<feature type="compositionally biased region" description="Polar residues" evidence="5">
    <location>
        <begin position="408"/>
        <end position="417"/>
    </location>
</feature>
<organism evidence="8 9">
    <name type="scientific">Lottia gigantea</name>
    <name type="common">Giant owl limpet</name>
    <dbReference type="NCBI Taxonomy" id="225164"/>
    <lineage>
        <taxon>Eukaryota</taxon>
        <taxon>Metazoa</taxon>
        <taxon>Spiralia</taxon>
        <taxon>Lophotrochozoa</taxon>
        <taxon>Mollusca</taxon>
        <taxon>Gastropoda</taxon>
        <taxon>Patellogastropoda</taxon>
        <taxon>Lottioidea</taxon>
        <taxon>Lottiidae</taxon>
        <taxon>Lottia</taxon>
    </lineage>
</organism>
<evidence type="ECO:0000256" key="6">
    <source>
        <dbReference type="SAM" id="Phobius"/>
    </source>
</evidence>
<dbReference type="PANTHER" id="PTHR46641:SF2">
    <property type="entry name" value="FMRFAMIDE RECEPTOR"/>
    <property type="match status" value="1"/>
</dbReference>
<feature type="domain" description="G-protein coupled receptors family 1 profile" evidence="7">
    <location>
        <begin position="43"/>
        <end position="312"/>
    </location>
</feature>
<feature type="transmembrane region" description="Helical" evidence="6">
    <location>
        <begin position="208"/>
        <end position="233"/>
    </location>
</feature>
<dbReference type="STRING" id="225164.V3ZIP0"/>
<evidence type="ECO:0000256" key="1">
    <source>
        <dbReference type="ARBA" id="ARBA00004370"/>
    </source>
</evidence>
<feature type="transmembrane region" description="Helical" evidence="6">
    <location>
        <begin position="149"/>
        <end position="169"/>
    </location>
</feature>
<feature type="transmembrane region" description="Helical" evidence="6">
    <location>
        <begin position="103"/>
        <end position="128"/>
    </location>
</feature>
<dbReference type="InterPro" id="IPR000276">
    <property type="entry name" value="GPCR_Rhodpsn"/>
</dbReference>
<dbReference type="HOGENOM" id="CLU_009579_24_7_1"/>
<dbReference type="SUPFAM" id="SSF81321">
    <property type="entry name" value="Family A G protein-coupled receptor-like"/>
    <property type="match status" value="1"/>
</dbReference>
<keyword evidence="4 6" id="KW-0472">Membrane</keyword>
<keyword evidence="2 6" id="KW-0812">Transmembrane</keyword>
<evidence type="ECO:0000256" key="5">
    <source>
        <dbReference type="SAM" id="MobiDB-lite"/>
    </source>
</evidence>
<protein>
    <recommendedName>
        <fullName evidence="7">G-protein coupled receptors family 1 profile domain-containing protein</fullName>
    </recommendedName>
</protein>
<comment type="subcellular location">
    <subcellularLocation>
        <location evidence="1">Membrane</location>
    </subcellularLocation>
</comment>
<dbReference type="RefSeq" id="XP_009057864.1">
    <property type="nucleotide sequence ID" value="XM_009059616.1"/>
</dbReference>
<dbReference type="Pfam" id="PF00001">
    <property type="entry name" value="7tm_1"/>
    <property type="match status" value="1"/>
</dbReference>
<accession>V3ZIP0</accession>
<dbReference type="OrthoDB" id="10011262at2759"/>
<feature type="transmembrane region" description="Helical" evidence="6">
    <location>
        <begin position="26"/>
        <end position="49"/>
    </location>
</feature>
<name>V3ZIP0_LOTGI</name>
<evidence type="ECO:0000256" key="4">
    <source>
        <dbReference type="ARBA" id="ARBA00023136"/>
    </source>
</evidence>
<dbReference type="CDD" id="cd14978">
    <property type="entry name" value="7tmA_FMRFamide_R-like"/>
    <property type="match status" value="1"/>
</dbReference>
<feature type="transmembrane region" description="Helical" evidence="6">
    <location>
        <begin position="298"/>
        <end position="315"/>
    </location>
</feature>
<evidence type="ECO:0000256" key="3">
    <source>
        <dbReference type="ARBA" id="ARBA00022989"/>
    </source>
</evidence>
<dbReference type="PROSITE" id="PS50262">
    <property type="entry name" value="G_PROTEIN_RECEP_F1_2"/>
    <property type="match status" value="1"/>
</dbReference>
<dbReference type="EMBL" id="KB202283">
    <property type="protein sequence ID" value="ESO91158.1"/>
    <property type="molecule type" value="Genomic_DNA"/>
</dbReference>
<dbReference type="KEGG" id="lgi:LOTGIDRAFT_153588"/>
<sequence>MSWNKSGYDSELDVPSQHDDTNLLKYYLMGIGGMIICCFGNIGNILSIIVLTRRIMRSSTYVYLAALAFCDMLVLVFTMLLLLEDTKVPSDGLSPLYQTYYAFLFPWVHPITITFQVTSIWLTLAFTIDRYIMICHPFKAESMCNRGRAKRVVMCIYLGGIIFNIPRFFEYYTQILSFSVGNSTETMYLIQLTKTGNDKYYKEIVHSWMYLICVCGLPFLLLAILNAFLIRAVHLSRKKGKEINVREKKRNDTTTMLIGVVITFLICQVPALVARMMWAFSTLGKLSRNYHTFSEVSNFLVILNSAINILPYYFFGKKFRKEFWRLFCACFFNKDELKKMTRSLSASEGHRKWSVVSNHVNAMEMNGLFQTLRGSSFKRHKASIDVPLIYSENKSDGSDNNHAEKDANNLTMPTYTGQDARLSPTDWQNINTEKSESPS</sequence>
<dbReference type="GO" id="GO:0016020">
    <property type="term" value="C:membrane"/>
    <property type="evidence" value="ECO:0007669"/>
    <property type="project" value="UniProtKB-SubCell"/>
</dbReference>
<dbReference type="InterPro" id="IPR052954">
    <property type="entry name" value="GPCR-Ligand_Int"/>
</dbReference>
<dbReference type="Gene3D" id="1.20.1070.10">
    <property type="entry name" value="Rhodopsin 7-helix transmembrane proteins"/>
    <property type="match status" value="1"/>
</dbReference>
<evidence type="ECO:0000256" key="2">
    <source>
        <dbReference type="ARBA" id="ARBA00022692"/>
    </source>
</evidence>
<dbReference type="OMA" id="HEINGME"/>
<reference evidence="8 9" key="1">
    <citation type="journal article" date="2013" name="Nature">
        <title>Insights into bilaterian evolution from three spiralian genomes.</title>
        <authorList>
            <person name="Simakov O."/>
            <person name="Marletaz F."/>
            <person name="Cho S.J."/>
            <person name="Edsinger-Gonzales E."/>
            <person name="Havlak P."/>
            <person name="Hellsten U."/>
            <person name="Kuo D.H."/>
            <person name="Larsson T."/>
            <person name="Lv J."/>
            <person name="Arendt D."/>
            <person name="Savage R."/>
            <person name="Osoegawa K."/>
            <person name="de Jong P."/>
            <person name="Grimwood J."/>
            <person name="Chapman J.A."/>
            <person name="Shapiro H."/>
            <person name="Aerts A."/>
            <person name="Otillar R.P."/>
            <person name="Terry A.Y."/>
            <person name="Boore J.L."/>
            <person name="Grigoriev I.V."/>
            <person name="Lindberg D.R."/>
            <person name="Seaver E.C."/>
            <person name="Weisblat D.A."/>
            <person name="Putnam N.H."/>
            <person name="Rokhsar D.S."/>
        </authorList>
    </citation>
    <scope>NUCLEOTIDE SEQUENCE [LARGE SCALE GENOMIC DNA]</scope>
</reference>
<keyword evidence="9" id="KW-1185">Reference proteome</keyword>
<evidence type="ECO:0000313" key="9">
    <source>
        <dbReference type="Proteomes" id="UP000030746"/>
    </source>
</evidence>
<feature type="compositionally biased region" description="Basic and acidic residues" evidence="5">
    <location>
        <begin position="395"/>
        <end position="407"/>
    </location>
</feature>
<dbReference type="AlphaFoldDB" id="V3ZIP0"/>
<dbReference type="GeneID" id="20236034"/>
<dbReference type="GO" id="GO:0004930">
    <property type="term" value="F:G protein-coupled receptor activity"/>
    <property type="evidence" value="ECO:0007669"/>
    <property type="project" value="InterPro"/>
</dbReference>
<dbReference type="InterPro" id="IPR017452">
    <property type="entry name" value="GPCR_Rhodpsn_7TM"/>
</dbReference>
<dbReference type="Proteomes" id="UP000030746">
    <property type="component" value="Unassembled WGS sequence"/>
</dbReference>
<feature type="region of interest" description="Disordered" evidence="5">
    <location>
        <begin position="395"/>
        <end position="439"/>
    </location>
</feature>
<dbReference type="PANTHER" id="PTHR46641">
    <property type="entry name" value="FMRFAMIDE RECEPTOR-RELATED"/>
    <property type="match status" value="1"/>
</dbReference>
<dbReference type="PRINTS" id="PR00237">
    <property type="entry name" value="GPCRRHODOPSN"/>
</dbReference>